<gene>
    <name evidence="4" type="ORF">MNODULE_16875</name>
</gene>
<evidence type="ECO:0000256" key="2">
    <source>
        <dbReference type="SAM" id="Phobius"/>
    </source>
</evidence>
<dbReference type="RefSeq" id="WP_168062052.1">
    <property type="nucleotide sequence ID" value="NZ_VTOW01000003.1"/>
</dbReference>
<protein>
    <submittedName>
        <fullName evidence="4">DUF4388 domain-containing protein</fullName>
    </submittedName>
</protein>
<dbReference type="InterPro" id="IPR025497">
    <property type="entry name" value="PatA-like_N"/>
</dbReference>
<dbReference type="SUPFAM" id="SSF160246">
    <property type="entry name" value="EspE N-terminal domain-like"/>
    <property type="match status" value="1"/>
</dbReference>
<comment type="caution">
    <text evidence="4">The sequence shown here is derived from an EMBL/GenBank/DDBJ whole genome shotgun (WGS) entry which is preliminary data.</text>
</comment>
<organism evidence="4 5">
    <name type="scientific">Candidatus Manganitrophus noduliformans</name>
    <dbReference type="NCBI Taxonomy" id="2606439"/>
    <lineage>
        <taxon>Bacteria</taxon>
        <taxon>Pseudomonadati</taxon>
        <taxon>Nitrospirota</taxon>
        <taxon>Nitrospiria</taxon>
        <taxon>Candidatus Troglogloeales</taxon>
        <taxon>Candidatus Manganitrophaceae</taxon>
        <taxon>Candidatus Manganitrophus</taxon>
    </lineage>
</organism>
<reference evidence="4 5" key="1">
    <citation type="journal article" date="2020" name="Nature">
        <title>Bacterial chemolithoautotrophy via manganese oxidation.</title>
        <authorList>
            <person name="Yu H."/>
            <person name="Leadbetter J.R."/>
        </authorList>
    </citation>
    <scope>NUCLEOTIDE SEQUENCE [LARGE SCALE GENOMIC DNA]</scope>
    <source>
        <strain evidence="4 5">Mn-1</strain>
    </source>
</reference>
<dbReference type="Proteomes" id="UP000534783">
    <property type="component" value="Unassembled WGS sequence"/>
</dbReference>
<dbReference type="EMBL" id="VTOW01000003">
    <property type="protein sequence ID" value="NKE72427.1"/>
    <property type="molecule type" value="Genomic_DNA"/>
</dbReference>
<feature type="domain" description="PatA-like N-terminal" evidence="3">
    <location>
        <begin position="4"/>
        <end position="158"/>
    </location>
</feature>
<feature type="transmembrane region" description="Helical" evidence="2">
    <location>
        <begin position="277"/>
        <end position="298"/>
    </location>
</feature>
<dbReference type="PANTHER" id="PTHR36304">
    <property type="entry name" value="DOMAIN GTPASE-ACTIVATING PROTEIN, PUTATIVE-RELATED-RELATED"/>
    <property type="match status" value="1"/>
</dbReference>
<dbReference type="PANTHER" id="PTHR36304:SF4">
    <property type="entry name" value="DUF4388 DOMAIN-CONTAINING PROTEIN"/>
    <property type="match status" value="1"/>
</dbReference>
<accession>A0A7X6DSH2</accession>
<feature type="region of interest" description="Disordered" evidence="1">
    <location>
        <begin position="176"/>
        <end position="204"/>
    </location>
</feature>
<evidence type="ECO:0000313" key="5">
    <source>
        <dbReference type="Proteomes" id="UP000534783"/>
    </source>
</evidence>
<dbReference type="Pfam" id="PF14332">
    <property type="entry name" value="DUF4388"/>
    <property type="match status" value="1"/>
</dbReference>
<keyword evidence="2" id="KW-1133">Transmembrane helix</keyword>
<proteinExistence type="predicted"/>
<name>A0A7X6DSH2_9BACT</name>
<keyword evidence="5" id="KW-1185">Reference proteome</keyword>
<evidence type="ECO:0000313" key="4">
    <source>
        <dbReference type="EMBL" id="NKE72427.1"/>
    </source>
</evidence>
<evidence type="ECO:0000259" key="3">
    <source>
        <dbReference type="Pfam" id="PF14332"/>
    </source>
</evidence>
<dbReference type="AlphaFoldDB" id="A0A7X6DSH2"/>
<keyword evidence="2" id="KW-0472">Membrane</keyword>
<sequence>MALEGSIEEFGLPEIFQMILLQKKEGVLRLTREKTTLFIEFNQGQIISAGDGEGDARLADNLIKAEKISSDQLKALLRAQKRDNQPLARALVQAGHLPADEVKKLNRILTEETVFSLFEWKSGSYKFEAKETSYDSQLIEPLSTDSILMEGATRTDEWPLLKKRVPSTEMVFEVLPKEPAPAPADEESEKKEEDSFESMANLSEPEEEEGAWLLPWIDGKRTVQEIVDHAQMGTFPVFKALSELISQGRIKAKEESLKSQRKKSGFTFKELSRQQQIIRIIFNSITIAAMVIFSIVAFKSVYVTLSNAVQPILEMRTLRAGIERDNLLFALDLYYLRYGRYPDALQQLTAEGLLNSKRERRIDLSKWKYELTGNTFRLSSL</sequence>
<dbReference type="InterPro" id="IPR037257">
    <property type="entry name" value="T2SS_E_N_sf"/>
</dbReference>
<keyword evidence="2" id="KW-0812">Transmembrane</keyword>
<evidence type="ECO:0000256" key="1">
    <source>
        <dbReference type="SAM" id="MobiDB-lite"/>
    </source>
</evidence>